<feature type="compositionally biased region" description="Basic and acidic residues" evidence="1">
    <location>
        <begin position="76"/>
        <end position="94"/>
    </location>
</feature>
<dbReference type="OrthoDB" id="7658888at2"/>
<dbReference type="AlphaFoldDB" id="A0A1M6CJM9"/>
<dbReference type="EMBL" id="FQYO01000002">
    <property type="protein sequence ID" value="SHI61071.1"/>
    <property type="molecule type" value="Genomic_DNA"/>
</dbReference>
<organism evidence="2 3">
    <name type="scientific">Wenxinia saemankumensis</name>
    <dbReference type="NCBI Taxonomy" id="1447782"/>
    <lineage>
        <taxon>Bacteria</taxon>
        <taxon>Pseudomonadati</taxon>
        <taxon>Pseudomonadota</taxon>
        <taxon>Alphaproteobacteria</taxon>
        <taxon>Rhodobacterales</taxon>
        <taxon>Roseobacteraceae</taxon>
        <taxon>Wenxinia</taxon>
    </lineage>
</organism>
<evidence type="ECO:0000313" key="2">
    <source>
        <dbReference type="EMBL" id="SHI61071.1"/>
    </source>
</evidence>
<sequence length="180" mass="18845">MTYEYRVVPAPKKAEKVKGVKGADALIAATLETLLNEQGAEGWEYLRVDTLPVEERQGLTGRTTTFQNVLVFRRRRAEESPRREALPAPSREESAAAAPAPSVDPAPAPAGPGATVTATDPAPVRPPRILGGADRSAPPGGPLAPAADRSEVFGSGDKGTLPSPGAIGDTMRDRPKSDES</sequence>
<accession>A0A1M6CJM9</accession>
<dbReference type="STRING" id="1447782.SAMN05444417_1219"/>
<dbReference type="RefSeq" id="WP_073326915.1">
    <property type="nucleotide sequence ID" value="NZ_FQYO01000002.1"/>
</dbReference>
<feature type="compositionally biased region" description="Basic and acidic residues" evidence="1">
    <location>
        <begin position="170"/>
        <end position="180"/>
    </location>
</feature>
<gene>
    <name evidence="2" type="ORF">SAMN05444417_1219</name>
</gene>
<reference evidence="2 3" key="1">
    <citation type="submission" date="2016-11" db="EMBL/GenBank/DDBJ databases">
        <authorList>
            <person name="Jaros S."/>
            <person name="Januszkiewicz K."/>
            <person name="Wedrychowicz H."/>
        </authorList>
    </citation>
    <scope>NUCLEOTIDE SEQUENCE [LARGE SCALE GENOMIC DNA]</scope>
    <source>
        <strain evidence="2 3">DSM 100565</strain>
    </source>
</reference>
<feature type="compositionally biased region" description="Low complexity" evidence="1">
    <location>
        <begin position="111"/>
        <end position="122"/>
    </location>
</feature>
<evidence type="ECO:0008006" key="4">
    <source>
        <dbReference type="Google" id="ProtNLM"/>
    </source>
</evidence>
<proteinExistence type="predicted"/>
<name>A0A1M6CJM9_9RHOB</name>
<dbReference type="Proteomes" id="UP000184292">
    <property type="component" value="Unassembled WGS sequence"/>
</dbReference>
<keyword evidence="3" id="KW-1185">Reference proteome</keyword>
<feature type="region of interest" description="Disordered" evidence="1">
    <location>
        <begin position="73"/>
        <end position="180"/>
    </location>
</feature>
<protein>
    <recommendedName>
        <fullName evidence="4">DUF4177 domain-containing protein</fullName>
    </recommendedName>
</protein>
<evidence type="ECO:0000256" key="1">
    <source>
        <dbReference type="SAM" id="MobiDB-lite"/>
    </source>
</evidence>
<evidence type="ECO:0000313" key="3">
    <source>
        <dbReference type="Proteomes" id="UP000184292"/>
    </source>
</evidence>